<reference evidence="1" key="1">
    <citation type="journal article" date="2021" name="Proc. Natl. Acad. Sci. U.S.A.">
        <title>A Catalog of Tens of Thousands of Viruses from Human Metagenomes Reveals Hidden Associations with Chronic Diseases.</title>
        <authorList>
            <person name="Tisza M.J."/>
            <person name="Buck C.B."/>
        </authorList>
    </citation>
    <scope>NUCLEOTIDE SEQUENCE</scope>
    <source>
        <strain evidence="1">CtBM815</strain>
    </source>
</reference>
<sequence>MSSDSNAAVFSTTSFYLGTDSSIFSAVFFICSTSAIRPCLSVDNTTSPAYVTDRFSGIEYVAVFELASMVTSTTI</sequence>
<protein>
    <submittedName>
        <fullName evidence="1">Uncharacterized protein</fullName>
    </submittedName>
</protein>
<evidence type="ECO:0000313" key="1">
    <source>
        <dbReference type="EMBL" id="DAE31743.1"/>
    </source>
</evidence>
<name>A0A8S5RK53_9VIRU</name>
<dbReference type="EMBL" id="BK059109">
    <property type="protein sequence ID" value="DAE31743.1"/>
    <property type="molecule type" value="Genomic_DNA"/>
</dbReference>
<proteinExistence type="predicted"/>
<organism evidence="1">
    <name type="scientific">virus sp. ctBM815</name>
    <dbReference type="NCBI Taxonomy" id="2825806"/>
    <lineage>
        <taxon>Viruses</taxon>
    </lineage>
</organism>
<accession>A0A8S5RK53</accession>